<dbReference type="Proteomes" id="UP001271007">
    <property type="component" value="Unassembled WGS sequence"/>
</dbReference>
<protein>
    <submittedName>
        <fullName evidence="1">Uncharacterized protein</fullName>
    </submittedName>
</protein>
<organism evidence="1 2">
    <name type="scientific">Extremus antarcticus</name>
    <dbReference type="NCBI Taxonomy" id="702011"/>
    <lineage>
        <taxon>Eukaryota</taxon>
        <taxon>Fungi</taxon>
        <taxon>Dikarya</taxon>
        <taxon>Ascomycota</taxon>
        <taxon>Pezizomycotina</taxon>
        <taxon>Dothideomycetes</taxon>
        <taxon>Dothideomycetidae</taxon>
        <taxon>Mycosphaerellales</taxon>
        <taxon>Extremaceae</taxon>
        <taxon>Extremus</taxon>
    </lineage>
</organism>
<comment type="caution">
    <text evidence="1">The sequence shown here is derived from an EMBL/GenBank/DDBJ whole genome shotgun (WGS) entry which is preliminary data.</text>
</comment>
<dbReference type="AlphaFoldDB" id="A0AAJ0DP27"/>
<accession>A0AAJ0DP27</accession>
<sequence>MTFFNAGSLVGLPTAAFPMYEVVGGQAYVPANDVGEELYLPSSETTVKMEPMYETTRTTKRKLPDDFDVQQLTFERLLQTRASEALTVVRQTFPFMNLPAELQNAIYDLSAKDAVDVTIVTEGKLKGALTGAHPLLLVFNHKVQNDFRARLALAAPVATAHITDFDFTALKRYLKHLESTKTGKASFDLTAGAHKLVVGLTITADWYNNSDIMKLERDCKWLKTKTRDSHNFNITYHIAEVEELELAKQWFEFDLFSPKDWTNGWGQIGYAFHKYAYELDWRAKLEVEYGLLVAEEGKWVQAGEAEGRSLSWDLLGAELHRQRTALDDETSRLDEQLQDWADDE</sequence>
<reference evidence="1" key="1">
    <citation type="submission" date="2023-04" db="EMBL/GenBank/DDBJ databases">
        <title>Black Yeasts Isolated from many extreme environments.</title>
        <authorList>
            <person name="Coleine C."/>
            <person name="Stajich J.E."/>
            <person name="Selbmann L."/>
        </authorList>
    </citation>
    <scope>NUCLEOTIDE SEQUENCE</scope>
    <source>
        <strain evidence="1">CCFEE 5312</strain>
    </source>
</reference>
<keyword evidence="2" id="KW-1185">Reference proteome</keyword>
<evidence type="ECO:0000313" key="2">
    <source>
        <dbReference type="Proteomes" id="UP001271007"/>
    </source>
</evidence>
<dbReference type="EMBL" id="JAWDJX010000013">
    <property type="protein sequence ID" value="KAK3054151.1"/>
    <property type="molecule type" value="Genomic_DNA"/>
</dbReference>
<evidence type="ECO:0000313" key="1">
    <source>
        <dbReference type="EMBL" id="KAK3054151.1"/>
    </source>
</evidence>
<gene>
    <name evidence="1" type="ORF">LTR09_004929</name>
</gene>
<proteinExistence type="predicted"/>
<name>A0AAJ0DP27_9PEZI</name>